<gene>
    <name evidence="1" type="ORF">KL859_14455</name>
</gene>
<reference evidence="1 2" key="1">
    <citation type="submission" date="2021-05" db="EMBL/GenBank/DDBJ databases">
        <title>Draft Genome Sequences of Clinical Respiratory Isolates of Mycobacterium goodii Recovered in Ireland.</title>
        <authorList>
            <person name="Flanagan P.R."/>
            <person name="Mok S."/>
            <person name="Roycroft E."/>
            <person name="Rogers T.R."/>
            <person name="Fitzgibbon M."/>
        </authorList>
    </citation>
    <scope>NUCLEOTIDE SEQUENCE [LARGE SCALE GENOMIC DNA]</scope>
    <source>
        <strain evidence="1 2">14IE55</strain>
    </source>
</reference>
<dbReference type="Proteomes" id="UP000696413">
    <property type="component" value="Unassembled WGS sequence"/>
</dbReference>
<keyword evidence="2" id="KW-1185">Reference proteome</keyword>
<evidence type="ECO:0000313" key="1">
    <source>
        <dbReference type="EMBL" id="MBU8824067.1"/>
    </source>
</evidence>
<sequence>MSPIVRQIVVTLTVTAAPFLIMIGVATAHVEAQEPLPHQATHATQD</sequence>
<organism evidence="1 2">
    <name type="scientific">Mycolicibacterium goodii</name>
    <name type="common">Mycobacterium goodii</name>
    <dbReference type="NCBI Taxonomy" id="134601"/>
    <lineage>
        <taxon>Bacteria</taxon>
        <taxon>Bacillati</taxon>
        <taxon>Actinomycetota</taxon>
        <taxon>Actinomycetes</taxon>
        <taxon>Mycobacteriales</taxon>
        <taxon>Mycobacteriaceae</taxon>
        <taxon>Mycolicibacterium</taxon>
    </lineage>
</organism>
<accession>A0ABS6HMZ6</accession>
<protein>
    <submittedName>
        <fullName evidence="1">Uncharacterized protein</fullName>
    </submittedName>
</protein>
<proteinExistence type="predicted"/>
<comment type="caution">
    <text evidence="1">The sequence shown here is derived from an EMBL/GenBank/DDBJ whole genome shotgun (WGS) entry which is preliminary data.</text>
</comment>
<dbReference type="EMBL" id="JAHBOM010000010">
    <property type="protein sequence ID" value="MBU8824067.1"/>
    <property type="molecule type" value="Genomic_DNA"/>
</dbReference>
<evidence type="ECO:0000313" key="2">
    <source>
        <dbReference type="Proteomes" id="UP000696413"/>
    </source>
</evidence>
<name>A0ABS6HMZ6_MYCGD</name>
<dbReference type="RefSeq" id="WP_158241039.1">
    <property type="nucleotide sequence ID" value="NZ_CP092364.2"/>
</dbReference>